<name>A0A6M0ILJ0_9BACT</name>
<keyword evidence="3" id="KW-1185">Reference proteome</keyword>
<dbReference type="AlphaFoldDB" id="A0A6M0ILJ0"/>
<feature type="domain" description="Helix-turn-helix" evidence="1">
    <location>
        <begin position="40"/>
        <end position="84"/>
    </location>
</feature>
<gene>
    <name evidence="2" type="ORF">GK091_15370</name>
</gene>
<dbReference type="InterPro" id="IPR041657">
    <property type="entry name" value="HTH_17"/>
</dbReference>
<organism evidence="2 3">
    <name type="scientific">Spirosoma agri</name>
    <dbReference type="NCBI Taxonomy" id="1987381"/>
    <lineage>
        <taxon>Bacteria</taxon>
        <taxon>Pseudomonadati</taxon>
        <taxon>Bacteroidota</taxon>
        <taxon>Cytophagia</taxon>
        <taxon>Cytophagales</taxon>
        <taxon>Cytophagaceae</taxon>
        <taxon>Spirosoma</taxon>
    </lineage>
</organism>
<comment type="caution">
    <text evidence="2">The sequence shown here is derived from an EMBL/GenBank/DDBJ whole genome shotgun (WGS) entry which is preliminary data.</text>
</comment>
<protein>
    <submittedName>
        <fullName evidence="2">Helix-turn-helix domain-containing protein</fullName>
    </submittedName>
</protein>
<proteinExistence type="predicted"/>
<dbReference type="Pfam" id="PF12728">
    <property type="entry name" value="HTH_17"/>
    <property type="match status" value="1"/>
</dbReference>
<dbReference type="Proteomes" id="UP000477386">
    <property type="component" value="Unassembled WGS sequence"/>
</dbReference>
<evidence type="ECO:0000313" key="3">
    <source>
        <dbReference type="Proteomes" id="UP000477386"/>
    </source>
</evidence>
<reference evidence="2 3" key="1">
    <citation type="submission" date="2020-02" db="EMBL/GenBank/DDBJ databases">
        <title>Draft genome sequence of two Spirosoma agri KCTC 52727 and Spirosoma terrae KCTC 52035.</title>
        <authorList>
            <person name="Rojas J."/>
            <person name="Ambika Manirajan B."/>
            <person name="Ratering S."/>
            <person name="Suarez C."/>
            <person name="Schnell S."/>
        </authorList>
    </citation>
    <scope>NUCLEOTIDE SEQUENCE [LARGE SCALE GENOMIC DNA]</scope>
    <source>
        <strain evidence="2 3">KCTC 52727</strain>
    </source>
</reference>
<sequence>MDNPFETLSTQLSHLQGLVQTLSKNVQAQKPVPESDDPITVKQAAEYLHLSQSALYQNIDRIPHRKRHGKLYFFKSQLRAYLDEGNA</sequence>
<evidence type="ECO:0000259" key="1">
    <source>
        <dbReference type="Pfam" id="PF12728"/>
    </source>
</evidence>
<evidence type="ECO:0000313" key="2">
    <source>
        <dbReference type="EMBL" id="NEU68271.1"/>
    </source>
</evidence>
<accession>A0A6M0ILJ0</accession>
<dbReference type="EMBL" id="JAAGNZ010000001">
    <property type="protein sequence ID" value="NEU68271.1"/>
    <property type="molecule type" value="Genomic_DNA"/>
</dbReference>
<dbReference type="RefSeq" id="WP_164039950.1">
    <property type="nucleotide sequence ID" value="NZ_JAAGNZ010000001.1"/>
</dbReference>